<dbReference type="InterPro" id="IPR016913">
    <property type="entry name" value="UCP029215"/>
</dbReference>
<reference evidence="1" key="1">
    <citation type="journal article" date="2015" name="Nature">
        <title>Complex archaea that bridge the gap between prokaryotes and eukaryotes.</title>
        <authorList>
            <person name="Spang A."/>
            <person name="Saw J.H."/>
            <person name="Jorgensen S.L."/>
            <person name="Zaremba-Niedzwiedzka K."/>
            <person name="Martijn J."/>
            <person name="Lind A.E."/>
            <person name="van Eijk R."/>
            <person name="Schleper C."/>
            <person name="Guy L."/>
            <person name="Ettema T.J."/>
        </authorList>
    </citation>
    <scope>NUCLEOTIDE SEQUENCE</scope>
</reference>
<protein>
    <recommendedName>
        <fullName evidence="2">DUF2213 domain-containing protein</fullName>
    </recommendedName>
</protein>
<sequence>MGLIYKDDMKRKSKSVLGIHSILVDNYEVRTELRNGSEHLVVPVIMMVEGVHHGSQGPILYTTEELSIYPSAWNGSPITIEHPNNVDGMAISANDPTVEAVGRVYNVHMEGDKLRGDAWVDMALVKARSDAVLEHLLEQRPLDVSIGAFSDNDGTEGDFNGEHYDAIARNIRPDHLALLPGGVGACSWDDGCGIRNNELNKLKTKREGGPTVEEKEKKEKVNPRLEQLFVNETGFREIGMNIQRQLDAMDNNVKMHFLEEIFDNTYIFRVSNHSDNTSTYFRQSYSVNDSGEVELGDNATEVRKQVTFETLEQNSSKMTRTKYSKKKEIMDVVKNVSSCKVDALIVNEANKWAPEDKEWLLTLSEGQFEKMVPEVEKVEKVIVENNIITVPTTEKKETPEVTEDQLKAILNKSDDPVAFIDKFIPATLGAQMKQGLKMYTDKREKLITEIVENSKFTKERLESFETEDLENLHESTVPEVSDYSVFGNQARTVEKKVSKDMEMMLNLGTKEDSKK</sequence>
<comment type="caution">
    <text evidence="1">The sequence shown here is derived from an EMBL/GenBank/DDBJ whole genome shotgun (WGS) entry which is preliminary data.</text>
</comment>
<dbReference type="AlphaFoldDB" id="A0A0F9JMU0"/>
<accession>A0A0F9JMU0</accession>
<gene>
    <name evidence="1" type="ORF">LCGC14_1508310</name>
</gene>
<name>A0A0F9JMU0_9ZZZZ</name>
<evidence type="ECO:0000313" key="1">
    <source>
        <dbReference type="EMBL" id="KKM63751.1"/>
    </source>
</evidence>
<dbReference type="Pfam" id="PF09979">
    <property type="entry name" value="DUF2213"/>
    <property type="match status" value="1"/>
</dbReference>
<proteinExistence type="predicted"/>
<dbReference type="EMBL" id="LAZR01011042">
    <property type="protein sequence ID" value="KKM63751.1"/>
    <property type="molecule type" value="Genomic_DNA"/>
</dbReference>
<organism evidence="1">
    <name type="scientific">marine sediment metagenome</name>
    <dbReference type="NCBI Taxonomy" id="412755"/>
    <lineage>
        <taxon>unclassified sequences</taxon>
        <taxon>metagenomes</taxon>
        <taxon>ecological metagenomes</taxon>
    </lineage>
</organism>
<evidence type="ECO:0008006" key="2">
    <source>
        <dbReference type="Google" id="ProtNLM"/>
    </source>
</evidence>